<keyword evidence="4" id="KW-1185">Reference proteome</keyword>
<organism evidence="3 4">
    <name type="scientific">Dyella monticola</name>
    <dbReference type="NCBI Taxonomy" id="1927958"/>
    <lineage>
        <taxon>Bacteria</taxon>
        <taxon>Pseudomonadati</taxon>
        <taxon>Pseudomonadota</taxon>
        <taxon>Gammaproteobacteria</taxon>
        <taxon>Lysobacterales</taxon>
        <taxon>Rhodanobacteraceae</taxon>
        <taxon>Dyella</taxon>
    </lineage>
</organism>
<keyword evidence="3" id="KW-0547">Nucleotide-binding</keyword>
<dbReference type="InterPro" id="IPR003593">
    <property type="entry name" value="AAA+_ATPase"/>
</dbReference>
<gene>
    <name evidence="3" type="ORF">DWU98_20295</name>
</gene>
<evidence type="ECO:0000259" key="2">
    <source>
        <dbReference type="SMART" id="SM00382"/>
    </source>
</evidence>
<dbReference type="GO" id="GO:0005524">
    <property type="term" value="F:ATP binding"/>
    <property type="evidence" value="ECO:0007669"/>
    <property type="project" value="UniProtKB-KW"/>
</dbReference>
<accession>A0A370WS17</accession>
<dbReference type="EMBL" id="QRBE01000019">
    <property type="protein sequence ID" value="RDS78959.1"/>
    <property type="molecule type" value="Genomic_DNA"/>
</dbReference>
<name>A0A370WS17_9GAMM</name>
<sequence length="328" mass="36655">MHEHFERALKLVFAFASYAELGSVCFVTGASGAGKTTLLKMLADELYGDSIPKDRIPLIHLNANNSQQGKFSQKKLIFDIYSALGDPFRSDPAEILPKDVLASANDEIDDVAEWRWTSIVERLATAYGLEVLIIDEGQLMCLAPGRHLPSDYLDALRVLALNAHIRIIIAGTYDLLEVWNHSQHINRRSLTVHINRYGKSRPQKVSFLGVLQGIEEQCELPIGMLTTQAAKLYQWSFGVPGEVYSHVDRARIYWKASDAKAIAWDHFEDSKYLPPQLLLLEQEIIVGEAILFSLDPTLPSEPPQQQKAASRRRGARARKPARSPVGAT</sequence>
<proteinExistence type="predicted"/>
<reference evidence="3 4" key="1">
    <citation type="submission" date="2018-07" db="EMBL/GenBank/DDBJ databases">
        <title>Dyella monticola sp. nov. and Dyella psychrodurans sp. nov. isolated from monsoon evergreen broad-leaved forest soil of Dinghu Mountain, China.</title>
        <authorList>
            <person name="Gao Z."/>
            <person name="Qiu L."/>
        </authorList>
    </citation>
    <scope>NUCLEOTIDE SEQUENCE [LARGE SCALE GENOMIC DNA]</scope>
    <source>
        <strain evidence="3 4">4G-K06</strain>
    </source>
</reference>
<feature type="region of interest" description="Disordered" evidence="1">
    <location>
        <begin position="297"/>
        <end position="328"/>
    </location>
</feature>
<comment type="caution">
    <text evidence="3">The sequence shown here is derived from an EMBL/GenBank/DDBJ whole genome shotgun (WGS) entry which is preliminary data.</text>
</comment>
<evidence type="ECO:0000256" key="1">
    <source>
        <dbReference type="SAM" id="MobiDB-lite"/>
    </source>
</evidence>
<dbReference type="Pfam" id="PF13401">
    <property type="entry name" value="AAA_22"/>
    <property type="match status" value="1"/>
</dbReference>
<dbReference type="SMART" id="SM00382">
    <property type="entry name" value="AAA"/>
    <property type="match status" value="1"/>
</dbReference>
<dbReference type="SUPFAM" id="SSF52540">
    <property type="entry name" value="P-loop containing nucleoside triphosphate hydrolases"/>
    <property type="match status" value="1"/>
</dbReference>
<evidence type="ECO:0000313" key="4">
    <source>
        <dbReference type="Proteomes" id="UP000254258"/>
    </source>
</evidence>
<dbReference type="Proteomes" id="UP000254258">
    <property type="component" value="Unassembled WGS sequence"/>
</dbReference>
<dbReference type="OrthoDB" id="5955476at2"/>
<feature type="domain" description="AAA+ ATPase" evidence="2">
    <location>
        <begin position="21"/>
        <end position="198"/>
    </location>
</feature>
<dbReference type="GO" id="GO:0016887">
    <property type="term" value="F:ATP hydrolysis activity"/>
    <property type="evidence" value="ECO:0007669"/>
    <property type="project" value="InterPro"/>
</dbReference>
<dbReference type="InterPro" id="IPR049945">
    <property type="entry name" value="AAA_22"/>
</dbReference>
<dbReference type="AlphaFoldDB" id="A0A370WS17"/>
<protein>
    <submittedName>
        <fullName evidence="3">ATP-binding protein</fullName>
    </submittedName>
</protein>
<dbReference type="RefSeq" id="WP_147293395.1">
    <property type="nucleotide sequence ID" value="NZ_QRBE01000019.1"/>
</dbReference>
<feature type="compositionally biased region" description="Basic residues" evidence="1">
    <location>
        <begin position="309"/>
        <end position="321"/>
    </location>
</feature>
<keyword evidence="3" id="KW-0067">ATP-binding</keyword>
<evidence type="ECO:0000313" key="3">
    <source>
        <dbReference type="EMBL" id="RDS78959.1"/>
    </source>
</evidence>
<dbReference type="Gene3D" id="3.40.50.300">
    <property type="entry name" value="P-loop containing nucleotide triphosphate hydrolases"/>
    <property type="match status" value="1"/>
</dbReference>
<dbReference type="InterPro" id="IPR027417">
    <property type="entry name" value="P-loop_NTPase"/>
</dbReference>